<evidence type="ECO:0000313" key="1">
    <source>
        <dbReference type="EMBL" id="WAR09657.1"/>
    </source>
</evidence>
<gene>
    <name evidence="1" type="ORF">MAR_034733</name>
</gene>
<sequence length="107" mass="12843">MTTYLKLTGNLNQARNRLFKPNIRSPRKLFSLLIPRLGTRDNWIHFLEWFAQVNQDKTFQPYVAGNVVTMWFQAQGRADGEQSIYHIYHSWKFKEYTLYPNFKVNNI</sequence>
<evidence type="ECO:0008006" key="3">
    <source>
        <dbReference type="Google" id="ProtNLM"/>
    </source>
</evidence>
<protein>
    <recommendedName>
        <fullName evidence="3">LAGLIDADG homing endonuclease</fullName>
    </recommendedName>
</protein>
<accession>A0ABY7EKZ6</accession>
<reference evidence="1" key="1">
    <citation type="submission" date="2022-11" db="EMBL/GenBank/DDBJ databases">
        <title>Centuries of genome instability and evolution in soft-shell clam transmissible cancer (bioRxiv).</title>
        <authorList>
            <person name="Hart S.F.M."/>
            <person name="Yonemitsu M.A."/>
            <person name="Giersch R.M."/>
            <person name="Beal B.F."/>
            <person name="Arriagada G."/>
            <person name="Davis B.W."/>
            <person name="Ostrander E.A."/>
            <person name="Goff S.P."/>
            <person name="Metzger M.J."/>
        </authorList>
    </citation>
    <scope>NUCLEOTIDE SEQUENCE</scope>
    <source>
        <strain evidence="1">MELC-2E11</strain>
        <tissue evidence="1">Siphon/mantle</tissue>
    </source>
</reference>
<dbReference type="EMBL" id="CP111018">
    <property type="protein sequence ID" value="WAR09657.1"/>
    <property type="molecule type" value="Genomic_DNA"/>
</dbReference>
<proteinExistence type="predicted"/>
<organism evidence="1 2">
    <name type="scientific">Mya arenaria</name>
    <name type="common">Soft-shell clam</name>
    <dbReference type="NCBI Taxonomy" id="6604"/>
    <lineage>
        <taxon>Eukaryota</taxon>
        <taxon>Metazoa</taxon>
        <taxon>Spiralia</taxon>
        <taxon>Lophotrochozoa</taxon>
        <taxon>Mollusca</taxon>
        <taxon>Bivalvia</taxon>
        <taxon>Autobranchia</taxon>
        <taxon>Heteroconchia</taxon>
        <taxon>Euheterodonta</taxon>
        <taxon>Imparidentia</taxon>
        <taxon>Neoheterodontei</taxon>
        <taxon>Myida</taxon>
        <taxon>Myoidea</taxon>
        <taxon>Myidae</taxon>
        <taxon>Mya</taxon>
    </lineage>
</organism>
<dbReference type="Proteomes" id="UP001164746">
    <property type="component" value="Chromosome 7"/>
</dbReference>
<name>A0ABY7EKZ6_MYAAR</name>
<keyword evidence="2" id="KW-1185">Reference proteome</keyword>
<evidence type="ECO:0000313" key="2">
    <source>
        <dbReference type="Proteomes" id="UP001164746"/>
    </source>
</evidence>